<protein>
    <recommendedName>
        <fullName evidence="6">3-oxo-5-alpha-steroid 4-dehydrogenase C-terminal domain-containing protein</fullName>
    </recommendedName>
</protein>
<dbReference type="GeneID" id="94835693"/>
<feature type="transmembrane region" description="Helical" evidence="5">
    <location>
        <begin position="93"/>
        <end position="111"/>
    </location>
</feature>
<accession>A0A1J4KII1</accession>
<comment type="caution">
    <text evidence="7">The sequence shown here is derived from an EMBL/GenBank/DDBJ whole genome shotgun (WGS) entry which is preliminary data.</text>
</comment>
<proteinExistence type="predicted"/>
<comment type="subcellular location">
    <subcellularLocation>
        <location evidence="1">Membrane</location>
        <topology evidence="1">Multi-pass membrane protein</topology>
    </subcellularLocation>
</comment>
<evidence type="ECO:0000313" key="8">
    <source>
        <dbReference type="Proteomes" id="UP000179807"/>
    </source>
</evidence>
<evidence type="ECO:0000313" key="7">
    <source>
        <dbReference type="EMBL" id="OHT10866.1"/>
    </source>
</evidence>
<feature type="transmembrane region" description="Helical" evidence="5">
    <location>
        <begin position="153"/>
        <end position="170"/>
    </location>
</feature>
<evidence type="ECO:0000256" key="2">
    <source>
        <dbReference type="ARBA" id="ARBA00022692"/>
    </source>
</evidence>
<evidence type="ECO:0000256" key="3">
    <source>
        <dbReference type="ARBA" id="ARBA00022989"/>
    </source>
</evidence>
<keyword evidence="4 5" id="KW-0472">Membrane</keyword>
<dbReference type="Pfam" id="PF02544">
    <property type="entry name" value="Steroid_dh"/>
    <property type="match status" value="1"/>
</dbReference>
<evidence type="ECO:0000259" key="6">
    <source>
        <dbReference type="Pfam" id="PF02544"/>
    </source>
</evidence>
<evidence type="ECO:0000256" key="4">
    <source>
        <dbReference type="ARBA" id="ARBA00023136"/>
    </source>
</evidence>
<name>A0A1J4KII1_9EUKA</name>
<gene>
    <name evidence="7" type="ORF">TRFO_19767</name>
</gene>
<evidence type="ECO:0000256" key="1">
    <source>
        <dbReference type="ARBA" id="ARBA00004141"/>
    </source>
</evidence>
<organism evidence="7 8">
    <name type="scientific">Tritrichomonas foetus</name>
    <dbReference type="NCBI Taxonomy" id="1144522"/>
    <lineage>
        <taxon>Eukaryota</taxon>
        <taxon>Metamonada</taxon>
        <taxon>Parabasalia</taxon>
        <taxon>Tritrichomonadida</taxon>
        <taxon>Tritrichomonadidae</taxon>
        <taxon>Tritrichomonas</taxon>
    </lineage>
</organism>
<feature type="transmembrane region" description="Helical" evidence="5">
    <location>
        <begin position="203"/>
        <end position="230"/>
    </location>
</feature>
<feature type="domain" description="3-oxo-5-alpha-steroid 4-dehydrogenase C-terminal" evidence="6">
    <location>
        <begin position="156"/>
        <end position="264"/>
    </location>
</feature>
<keyword evidence="3 5" id="KW-1133">Transmembrane helix</keyword>
<dbReference type="InterPro" id="IPR001104">
    <property type="entry name" value="3-oxo-5_a-steroid_4-DH_C"/>
</dbReference>
<dbReference type="Proteomes" id="UP000179807">
    <property type="component" value="Unassembled WGS sequence"/>
</dbReference>
<reference evidence="7" key="1">
    <citation type="submission" date="2016-10" db="EMBL/GenBank/DDBJ databases">
        <authorList>
            <person name="Benchimol M."/>
            <person name="Almeida L.G."/>
            <person name="Vasconcelos A.T."/>
            <person name="Perreira-Neves A."/>
            <person name="Rosa I.A."/>
            <person name="Tasca T."/>
            <person name="Bogo M.R."/>
            <person name="de Souza W."/>
        </authorList>
    </citation>
    <scope>NUCLEOTIDE SEQUENCE [LARGE SCALE GENOMIC DNA]</scope>
    <source>
        <strain evidence="7">K</strain>
    </source>
</reference>
<feature type="transmembrane region" description="Helical" evidence="5">
    <location>
        <begin position="59"/>
        <end position="81"/>
    </location>
</feature>
<evidence type="ECO:0000256" key="5">
    <source>
        <dbReference type="SAM" id="Phobius"/>
    </source>
</evidence>
<feature type="transmembrane region" description="Helical" evidence="5">
    <location>
        <begin position="12"/>
        <end position="38"/>
    </location>
</feature>
<sequence>MNEYLLDLFLPIYYYENLEILCFINIVLSIACFIYFQWHPLKFGPLVFSGQKSINQRLLSDKLCVSLTNLIPLLFFVPFVITTEQSQGPFTFPYLFFIGIHLYRGTYYSYARSKHSSPWPLPTFLFTLIQRCVVAFIAAISATYGLVSYQSSIFNGILKIALFVLVYLQVKEDLSLTRLRFVGQKGYKPVTGGMYKYVGSPSLLYELIIWILWGILLEVNIGTIAIWFWLIPTVYERAVNRHRWMHRTFKGQISPYQTPIIPFININALFRILASSLEFM</sequence>
<dbReference type="RefSeq" id="XP_068364002.1">
    <property type="nucleotide sequence ID" value="XM_068500989.1"/>
</dbReference>
<dbReference type="VEuPathDB" id="TrichDB:TRFO_19767"/>
<dbReference type="GO" id="GO:0006629">
    <property type="term" value="P:lipid metabolic process"/>
    <property type="evidence" value="ECO:0007669"/>
    <property type="project" value="InterPro"/>
</dbReference>
<dbReference type="PROSITE" id="PS50244">
    <property type="entry name" value="S5A_REDUCTASE"/>
    <property type="match status" value="1"/>
</dbReference>
<feature type="transmembrane region" description="Helical" evidence="5">
    <location>
        <begin position="123"/>
        <end position="147"/>
    </location>
</feature>
<keyword evidence="2 5" id="KW-0812">Transmembrane</keyword>
<dbReference type="GO" id="GO:0016020">
    <property type="term" value="C:membrane"/>
    <property type="evidence" value="ECO:0007669"/>
    <property type="project" value="UniProtKB-SubCell"/>
</dbReference>
<dbReference type="AlphaFoldDB" id="A0A1J4KII1"/>
<keyword evidence="8" id="KW-1185">Reference proteome</keyword>
<dbReference type="GO" id="GO:0016627">
    <property type="term" value="F:oxidoreductase activity, acting on the CH-CH group of donors"/>
    <property type="evidence" value="ECO:0007669"/>
    <property type="project" value="InterPro"/>
</dbReference>
<dbReference type="EMBL" id="MLAK01000600">
    <property type="protein sequence ID" value="OHT10866.1"/>
    <property type="molecule type" value="Genomic_DNA"/>
</dbReference>